<reference evidence="2" key="1">
    <citation type="submission" date="2016-07" db="EMBL/GenBank/DDBJ databases">
        <title>Nontailed viruses are major unrecognized killers of bacteria in the ocean.</title>
        <authorList>
            <person name="Kauffman K."/>
            <person name="Hussain F."/>
            <person name="Yang J."/>
            <person name="Arevalo P."/>
            <person name="Brown J."/>
            <person name="Cutler M."/>
            <person name="Kelly L."/>
            <person name="Polz M.F."/>
        </authorList>
    </citation>
    <scope>NUCLEOTIDE SEQUENCE [LARGE SCALE GENOMIC DNA]</scope>
    <source>
        <strain evidence="2">10N.286.54.F3</strain>
    </source>
</reference>
<evidence type="ECO:0008006" key="3">
    <source>
        <dbReference type="Google" id="ProtNLM"/>
    </source>
</evidence>
<dbReference type="Proteomes" id="UP000235405">
    <property type="component" value="Unassembled WGS sequence"/>
</dbReference>
<gene>
    <name evidence="1" type="ORF">BCV19_24905</name>
</gene>
<sequence>MKRSIKISAVMHKLLIEKRMDGFSVIEARDVSLNDGCGTQNLDEARKKVYRQIWQYQQRGWLRSEGEGRNKRYFQTEQFLELEVVARRKSEREVSVKQSTSDYSVLFRESNEYKGELEIVLGEIDEYHSLRCRFPELESRLSPLLQQAKERSAHLLGKVNGLTNVLKTLSDDNQQC</sequence>
<protein>
    <recommendedName>
        <fullName evidence="3">Transcriptional regulator VspR</fullName>
    </recommendedName>
</protein>
<evidence type="ECO:0000313" key="2">
    <source>
        <dbReference type="Proteomes" id="UP000235405"/>
    </source>
</evidence>
<proteinExistence type="predicted"/>
<name>A0A2N7CI12_VIBSP</name>
<organism evidence="1 2">
    <name type="scientific">Vibrio splendidus</name>
    <dbReference type="NCBI Taxonomy" id="29497"/>
    <lineage>
        <taxon>Bacteria</taxon>
        <taxon>Pseudomonadati</taxon>
        <taxon>Pseudomonadota</taxon>
        <taxon>Gammaproteobacteria</taxon>
        <taxon>Vibrionales</taxon>
        <taxon>Vibrionaceae</taxon>
        <taxon>Vibrio</taxon>
    </lineage>
</organism>
<evidence type="ECO:0000313" key="1">
    <source>
        <dbReference type="EMBL" id="PMF27479.1"/>
    </source>
</evidence>
<dbReference type="EMBL" id="MCSW01000089">
    <property type="protein sequence ID" value="PMF27479.1"/>
    <property type="molecule type" value="Genomic_DNA"/>
</dbReference>
<dbReference type="RefSeq" id="WP_102481998.1">
    <property type="nucleotide sequence ID" value="NZ_MCSW01000089.1"/>
</dbReference>
<dbReference type="AlphaFoldDB" id="A0A2N7CI12"/>
<accession>A0A2N7CI12</accession>
<comment type="caution">
    <text evidence="1">The sequence shown here is derived from an EMBL/GenBank/DDBJ whole genome shotgun (WGS) entry which is preliminary data.</text>
</comment>